<gene>
    <name evidence="2" type="ORF">M5K25_015558</name>
</gene>
<name>A0ABD0URE8_DENTH</name>
<keyword evidence="1" id="KW-1133">Transmembrane helix</keyword>
<proteinExistence type="predicted"/>
<feature type="transmembrane region" description="Helical" evidence="1">
    <location>
        <begin position="81"/>
        <end position="100"/>
    </location>
</feature>
<evidence type="ECO:0000313" key="2">
    <source>
        <dbReference type="EMBL" id="KAL0915159.1"/>
    </source>
</evidence>
<keyword evidence="1" id="KW-0812">Transmembrane</keyword>
<dbReference type="EMBL" id="JANQDX010000012">
    <property type="protein sequence ID" value="KAL0915159.1"/>
    <property type="molecule type" value="Genomic_DNA"/>
</dbReference>
<dbReference type="Proteomes" id="UP001552299">
    <property type="component" value="Unassembled WGS sequence"/>
</dbReference>
<comment type="caution">
    <text evidence="2">The sequence shown here is derived from an EMBL/GenBank/DDBJ whole genome shotgun (WGS) entry which is preliminary data.</text>
</comment>
<dbReference type="AlphaFoldDB" id="A0ABD0URE8"/>
<accession>A0ABD0URE8</accession>
<organism evidence="2 3">
    <name type="scientific">Dendrobium thyrsiflorum</name>
    <name type="common">Pinecone-like raceme dendrobium</name>
    <name type="synonym">Orchid</name>
    <dbReference type="NCBI Taxonomy" id="117978"/>
    <lineage>
        <taxon>Eukaryota</taxon>
        <taxon>Viridiplantae</taxon>
        <taxon>Streptophyta</taxon>
        <taxon>Embryophyta</taxon>
        <taxon>Tracheophyta</taxon>
        <taxon>Spermatophyta</taxon>
        <taxon>Magnoliopsida</taxon>
        <taxon>Liliopsida</taxon>
        <taxon>Asparagales</taxon>
        <taxon>Orchidaceae</taxon>
        <taxon>Epidendroideae</taxon>
        <taxon>Malaxideae</taxon>
        <taxon>Dendrobiinae</taxon>
        <taxon>Dendrobium</taxon>
    </lineage>
</organism>
<protein>
    <submittedName>
        <fullName evidence="2">Uncharacterized protein</fullName>
    </submittedName>
</protein>
<evidence type="ECO:0000256" key="1">
    <source>
        <dbReference type="SAM" id="Phobius"/>
    </source>
</evidence>
<sequence>MVLNSPDRIYASSVNYFVNIFNKDFIPQLDIDKSLIPHLIDENDNTILIAVFSSSSSTNSNNLVVYKLTTTKVALLHVSPFVLNILIKFMINLVFLIYLCRSLIWIPLSTKVRGNLIFLMGSSWLCKKKKHNTWAFNFLSFDGRLVLIKTKNGKSAILWASWKKYCGGFKEGGLGCKNLSDMTKAFSYKLWFSFRSCKKIL</sequence>
<keyword evidence="1" id="KW-0472">Membrane</keyword>
<evidence type="ECO:0000313" key="3">
    <source>
        <dbReference type="Proteomes" id="UP001552299"/>
    </source>
</evidence>
<keyword evidence="3" id="KW-1185">Reference proteome</keyword>
<reference evidence="2 3" key="1">
    <citation type="journal article" date="2024" name="Plant Biotechnol. J.">
        <title>Dendrobium thyrsiflorum genome and its molecular insights into genes involved in important horticultural traits.</title>
        <authorList>
            <person name="Chen B."/>
            <person name="Wang J.Y."/>
            <person name="Zheng P.J."/>
            <person name="Li K.L."/>
            <person name="Liang Y.M."/>
            <person name="Chen X.F."/>
            <person name="Zhang C."/>
            <person name="Zhao X."/>
            <person name="He X."/>
            <person name="Zhang G.Q."/>
            <person name="Liu Z.J."/>
            <person name="Xu Q."/>
        </authorList>
    </citation>
    <scope>NUCLEOTIDE SEQUENCE [LARGE SCALE GENOMIC DNA]</scope>
    <source>
        <strain evidence="2">GZMU011</strain>
    </source>
</reference>